<sequence length="427" mass="48905">MLLQQDTLSVEDLTSPDVFKHVYKFMENGHSLYVPAMEVGVSLPHSFALHGYNVITIEPGSSIGELKLKKGARNLVVVKLPPTTTNPSREKALQKTEPETLEIKFGGIVEIRRRFLSEKEYQEVLRKTEYWKTRDEIVANVISKIGHLEKFTFIFSGIGTSINLESRNEHHRAVREAGFSSILPARNDPNFHNTGCMLLYLKNDMVVEKANTSYYILNNQTLDDVSDCQTNGFIQVRFKDVNDFSIIRFKLYVRRFYKHWAVKSAELTETTTKGAVTTIPLYAQWPMEYVPLNKSWACAKKLVFLSSNLTSTDETLVKLTINGVQMEAYTHNRTRFSDAWDCVGFFTIPIWMGLFAAMLLTLILIFGMLMLVDIKTMDRFDDPKGKHFMAKGIFKLILNRFDIRIIETMPEKKLNSGSPFPKADLKI</sequence>
<dbReference type="Proteomes" id="UP000326759">
    <property type="component" value="Unassembled WGS sequence"/>
</dbReference>
<evidence type="ECO:0000256" key="4">
    <source>
        <dbReference type="ARBA" id="ARBA00022989"/>
    </source>
</evidence>
<evidence type="ECO:0000256" key="5">
    <source>
        <dbReference type="ARBA" id="ARBA00023136"/>
    </source>
</evidence>
<proteinExistence type="inferred from homology"/>
<evidence type="ECO:0000256" key="1">
    <source>
        <dbReference type="ARBA" id="ARBA00004167"/>
    </source>
</evidence>
<feature type="domain" description="V-type proton ATPase subunit S1/VOA1 transmembrane" evidence="7">
    <location>
        <begin position="344"/>
        <end position="382"/>
    </location>
</feature>
<comment type="caution">
    <text evidence="8">The sequence shown here is derived from an EMBL/GenBank/DDBJ whole genome shotgun (WGS) entry which is preliminary data.</text>
</comment>
<reference evidence="8 9" key="1">
    <citation type="journal article" date="2019" name="PLoS Biol.">
        <title>Sex chromosomes control vertical transmission of feminizing Wolbachia symbionts in an isopod.</title>
        <authorList>
            <person name="Becking T."/>
            <person name="Chebbi M.A."/>
            <person name="Giraud I."/>
            <person name="Moumen B."/>
            <person name="Laverre T."/>
            <person name="Caubet Y."/>
            <person name="Peccoud J."/>
            <person name="Gilbert C."/>
            <person name="Cordaux R."/>
        </authorList>
    </citation>
    <scope>NUCLEOTIDE SEQUENCE [LARGE SCALE GENOMIC DNA]</scope>
    <source>
        <strain evidence="8">ANa2</strain>
        <tissue evidence="8">Whole body excluding digestive tract and cuticle</tissue>
    </source>
</reference>
<gene>
    <name evidence="8" type="primary">Atp6ap1</name>
    <name evidence="8" type="ORF">Anas_04743</name>
</gene>
<dbReference type="InterPro" id="IPR046756">
    <property type="entry name" value="VAS1/VOA1_TM"/>
</dbReference>
<comment type="similarity">
    <text evidence="2">Belongs to the vacuolar ATPase subunit S1 family.</text>
</comment>
<name>A0A5N5TPX2_9CRUS</name>
<dbReference type="Gene3D" id="2.40.160.110">
    <property type="match status" value="1"/>
</dbReference>
<dbReference type="GO" id="GO:0030641">
    <property type="term" value="P:regulation of cellular pH"/>
    <property type="evidence" value="ECO:0007669"/>
    <property type="project" value="TreeGrafter"/>
</dbReference>
<evidence type="ECO:0000256" key="3">
    <source>
        <dbReference type="ARBA" id="ARBA00022692"/>
    </source>
</evidence>
<keyword evidence="4 6" id="KW-1133">Transmembrane helix</keyword>
<dbReference type="GO" id="GO:0001671">
    <property type="term" value="F:ATPase activator activity"/>
    <property type="evidence" value="ECO:0007669"/>
    <property type="project" value="TreeGrafter"/>
</dbReference>
<feature type="transmembrane region" description="Helical" evidence="6">
    <location>
        <begin position="350"/>
        <end position="372"/>
    </location>
</feature>
<dbReference type="PANTHER" id="PTHR12471:SF7">
    <property type="entry name" value="V-TYPE PROTON ATPASE SUBUNIT S1"/>
    <property type="match status" value="1"/>
</dbReference>
<evidence type="ECO:0000259" key="7">
    <source>
        <dbReference type="Pfam" id="PF20520"/>
    </source>
</evidence>
<comment type="subcellular location">
    <subcellularLocation>
        <location evidence="1">Membrane</location>
        <topology evidence="1">Single-pass membrane protein</topology>
    </subcellularLocation>
</comment>
<dbReference type="OrthoDB" id="9985059at2759"/>
<dbReference type="EMBL" id="SEYY01000030">
    <property type="protein sequence ID" value="KAB7508172.1"/>
    <property type="molecule type" value="Genomic_DNA"/>
</dbReference>
<organism evidence="8 9">
    <name type="scientific">Armadillidium nasatum</name>
    <dbReference type="NCBI Taxonomy" id="96803"/>
    <lineage>
        <taxon>Eukaryota</taxon>
        <taxon>Metazoa</taxon>
        <taxon>Ecdysozoa</taxon>
        <taxon>Arthropoda</taxon>
        <taxon>Crustacea</taxon>
        <taxon>Multicrustacea</taxon>
        <taxon>Malacostraca</taxon>
        <taxon>Eumalacostraca</taxon>
        <taxon>Peracarida</taxon>
        <taxon>Isopoda</taxon>
        <taxon>Oniscidea</taxon>
        <taxon>Crinocheta</taxon>
        <taxon>Armadillidiidae</taxon>
        <taxon>Armadillidium</taxon>
    </lineage>
</organism>
<protein>
    <submittedName>
        <fullName evidence="8">V-type proton ATPase subunit S1</fullName>
    </submittedName>
</protein>
<accession>A0A5N5TPX2</accession>
<evidence type="ECO:0000313" key="9">
    <source>
        <dbReference type="Proteomes" id="UP000326759"/>
    </source>
</evidence>
<dbReference type="PANTHER" id="PTHR12471">
    <property type="entry name" value="VACUOLAR ATP SYNTHASE SUBUNIT S1"/>
    <property type="match status" value="1"/>
</dbReference>
<evidence type="ECO:0000256" key="6">
    <source>
        <dbReference type="SAM" id="Phobius"/>
    </source>
</evidence>
<evidence type="ECO:0000256" key="2">
    <source>
        <dbReference type="ARBA" id="ARBA00009037"/>
    </source>
</evidence>
<dbReference type="Pfam" id="PF20520">
    <property type="entry name" value="Ac45-VOA1_TM"/>
    <property type="match status" value="1"/>
</dbReference>
<dbReference type="AlphaFoldDB" id="A0A5N5TPX2"/>
<dbReference type="GO" id="GO:0033176">
    <property type="term" value="C:proton-transporting V-type ATPase complex"/>
    <property type="evidence" value="ECO:0007669"/>
    <property type="project" value="TreeGrafter"/>
</dbReference>
<keyword evidence="9" id="KW-1185">Reference proteome</keyword>
<evidence type="ECO:0000313" key="8">
    <source>
        <dbReference type="EMBL" id="KAB7508172.1"/>
    </source>
</evidence>
<keyword evidence="3 6" id="KW-0812">Transmembrane</keyword>
<dbReference type="InterPro" id="IPR008388">
    <property type="entry name" value="Ac45_acc_su"/>
</dbReference>
<keyword evidence="5 6" id="KW-0472">Membrane</keyword>